<feature type="disulfide bond" evidence="9">
    <location>
        <begin position="179"/>
        <end position="236"/>
    </location>
</feature>
<comment type="similarity">
    <text evidence="2 10">Belongs to the phospholipase A2 family.</text>
</comment>
<evidence type="ECO:0000313" key="15">
    <source>
        <dbReference type="Proteomes" id="UP000314981"/>
    </source>
</evidence>
<dbReference type="GO" id="GO:0006644">
    <property type="term" value="P:phospholipid metabolic process"/>
    <property type="evidence" value="ECO:0007669"/>
    <property type="project" value="InterPro"/>
</dbReference>
<evidence type="ECO:0000256" key="2">
    <source>
        <dbReference type="ARBA" id="ARBA00007056"/>
    </source>
</evidence>
<evidence type="ECO:0000313" key="14">
    <source>
        <dbReference type="Ensembl" id="ENSBIXP00000023164.1"/>
    </source>
</evidence>
<dbReference type="GO" id="GO:0047498">
    <property type="term" value="F:calcium-dependent phospholipase A2 activity"/>
    <property type="evidence" value="ECO:0007669"/>
    <property type="project" value="TreeGrafter"/>
</dbReference>
<evidence type="ECO:0000256" key="10">
    <source>
        <dbReference type="RuleBase" id="RU003654"/>
    </source>
</evidence>
<keyword evidence="11" id="KW-0443">Lipid metabolism</keyword>
<keyword evidence="11" id="KW-0378">Hydrolase</keyword>
<evidence type="ECO:0000256" key="4">
    <source>
        <dbReference type="ARBA" id="ARBA00023157"/>
    </source>
</evidence>
<protein>
    <recommendedName>
        <fullName evidence="11">Phospholipase A2</fullName>
        <ecNumber evidence="11">3.1.1.4</ecNumber>
    </recommendedName>
</protein>
<keyword evidence="4 9" id="KW-1015">Disulfide bond</keyword>
<comment type="catalytic activity">
    <reaction evidence="5">
        <text>1-hexadecanoyl-2-(9Z-octadecenoyl)-sn-glycero-3-phosphocholine + H2O = 1-hexadecanoyl-sn-glycero-3-phosphocholine + (9Z)-octadecenoate + H(+)</text>
        <dbReference type="Rhea" id="RHEA:38779"/>
        <dbReference type="ChEBI" id="CHEBI:15377"/>
        <dbReference type="ChEBI" id="CHEBI:15378"/>
        <dbReference type="ChEBI" id="CHEBI:30823"/>
        <dbReference type="ChEBI" id="CHEBI:72998"/>
        <dbReference type="ChEBI" id="CHEBI:73001"/>
    </reaction>
    <physiologicalReaction direction="left-to-right" evidence="5">
        <dbReference type="Rhea" id="RHEA:38780"/>
    </physiologicalReaction>
</comment>
<dbReference type="PANTHER" id="PTHR11716">
    <property type="entry name" value="PHOSPHOLIPASE A2 FAMILY MEMBER"/>
    <property type="match status" value="1"/>
</dbReference>
<dbReference type="CDD" id="cd00125">
    <property type="entry name" value="PLA2c"/>
    <property type="match status" value="1"/>
</dbReference>
<dbReference type="Ensembl" id="ENSBIXT00000050839.1">
    <property type="protein sequence ID" value="ENSBIXP00000023164.1"/>
    <property type="gene ID" value="ENSBIXG00000025720.1"/>
</dbReference>
<dbReference type="PRINTS" id="PR00389">
    <property type="entry name" value="PHPHLIPASEA2"/>
</dbReference>
<feature type="disulfide bond" evidence="9">
    <location>
        <begin position="186"/>
        <end position="229"/>
    </location>
</feature>
<reference evidence="14" key="2">
    <citation type="submission" date="2025-08" db="UniProtKB">
        <authorList>
            <consortium name="Ensembl"/>
        </authorList>
    </citation>
    <scope>IDENTIFICATION</scope>
</reference>
<dbReference type="InterPro" id="IPR016090">
    <property type="entry name" value="PLA2-like_dom"/>
</dbReference>
<evidence type="ECO:0000256" key="1">
    <source>
        <dbReference type="ARBA" id="ARBA00004613"/>
    </source>
</evidence>
<feature type="active site" evidence="7">
    <location>
        <position position="183"/>
    </location>
</feature>
<feature type="active site" evidence="7">
    <location>
        <position position="230"/>
    </location>
</feature>
<dbReference type="GO" id="GO:0005543">
    <property type="term" value="F:phospholipid binding"/>
    <property type="evidence" value="ECO:0007669"/>
    <property type="project" value="TreeGrafter"/>
</dbReference>
<dbReference type="Proteomes" id="UP000314981">
    <property type="component" value="Chromosome 2"/>
</dbReference>
<feature type="disulfide bond" evidence="9">
    <location>
        <begin position="195"/>
        <end position="222"/>
    </location>
</feature>
<dbReference type="PROSITE" id="PS00118">
    <property type="entry name" value="PA2_HIS"/>
    <property type="match status" value="1"/>
</dbReference>
<evidence type="ECO:0000256" key="5">
    <source>
        <dbReference type="ARBA" id="ARBA00048699"/>
    </source>
</evidence>
<feature type="binding site" evidence="8">
    <location>
        <position position="165"/>
    </location>
    <ligand>
        <name>Ca(2+)</name>
        <dbReference type="ChEBI" id="CHEBI:29108"/>
    </ligand>
</feature>
<dbReference type="GO" id="GO:0005576">
    <property type="term" value="C:extracellular region"/>
    <property type="evidence" value="ECO:0007669"/>
    <property type="project" value="UniProtKB-SubCell"/>
</dbReference>
<name>A0A4W2DAT6_BOBOX</name>
<comment type="subcellular location">
    <subcellularLocation>
        <location evidence="1 11">Secreted</location>
    </subcellularLocation>
</comment>
<dbReference type="InterPro" id="IPR001211">
    <property type="entry name" value="PLA2"/>
</dbReference>
<organism evidence="14 15">
    <name type="scientific">Bos indicus x Bos taurus</name>
    <name type="common">Hybrid cattle</name>
    <dbReference type="NCBI Taxonomy" id="30522"/>
    <lineage>
        <taxon>Eukaryota</taxon>
        <taxon>Metazoa</taxon>
        <taxon>Chordata</taxon>
        <taxon>Craniata</taxon>
        <taxon>Vertebrata</taxon>
        <taxon>Euteleostomi</taxon>
        <taxon>Mammalia</taxon>
        <taxon>Eutheria</taxon>
        <taxon>Laurasiatheria</taxon>
        <taxon>Artiodactyla</taxon>
        <taxon>Ruminantia</taxon>
        <taxon>Pecora</taxon>
        <taxon>Bovidae</taxon>
        <taxon>Bovinae</taxon>
        <taxon>Bos</taxon>
    </lineage>
</organism>
<dbReference type="Pfam" id="PF00068">
    <property type="entry name" value="Phospholip_A2_1"/>
    <property type="match status" value="1"/>
</dbReference>
<dbReference type="GO" id="GO:0050482">
    <property type="term" value="P:arachidonate secretion"/>
    <property type="evidence" value="ECO:0007669"/>
    <property type="project" value="InterPro"/>
</dbReference>
<evidence type="ECO:0000256" key="11">
    <source>
        <dbReference type="RuleBase" id="RU361236"/>
    </source>
</evidence>
<feature type="disulfide bond" evidence="9">
    <location>
        <begin position="214"/>
        <end position="227"/>
    </location>
</feature>
<feature type="domain" description="Phospholipase A2-like central" evidence="13">
    <location>
        <begin position="137"/>
        <end position="255"/>
    </location>
</feature>
<feature type="binding site" evidence="8">
    <location>
        <position position="167"/>
    </location>
    <ligand>
        <name>Ca(2+)</name>
        <dbReference type="ChEBI" id="CHEBI:29108"/>
    </ligand>
</feature>
<accession>A0A4W2DAT6</accession>
<dbReference type="InterPro" id="IPR036444">
    <property type="entry name" value="PLipase_A2_dom_sf"/>
</dbReference>
<sequence>MEGAGSDVRPGPILQDREPSVSWKPGSGGREGGSLCLPALHCWGLLLPEVQAGRRCSDVSAGANHRARATGTRAPRGGVDCGCKEAQEGAIGQEPHAVGRDRLRTGLSSPLRSHLGMKSFITITILASSVLPAARSSLLNLKSMVETVTGRNAILSFVGYGCYCGLGGRGLPMDEVDWCCHAHDCCYQKLFDLGCRTYVDHYDYTIENDTDIVCSELNQTECDKQTCECDRSVVLCLQKQTYREEHRNYLNIYCQGPTPNCSIYEPPPVPP</sequence>
<feature type="disulfide bond" evidence="9">
    <location>
        <begin position="185"/>
        <end position="261"/>
    </location>
</feature>
<evidence type="ECO:0000256" key="3">
    <source>
        <dbReference type="ARBA" id="ARBA00022525"/>
    </source>
</evidence>
<proteinExistence type="inferred from homology"/>
<dbReference type="FunFam" id="1.20.90.10:FF:000001">
    <property type="entry name" value="Basic phospholipase A2 homolog"/>
    <property type="match status" value="1"/>
</dbReference>
<dbReference type="Gene3D" id="1.20.90.10">
    <property type="entry name" value="Phospholipase A2 domain"/>
    <property type="match status" value="1"/>
</dbReference>
<comment type="catalytic activity">
    <reaction evidence="6">
        <text>1-hexadecanoyl-2-(9Z,12Z-octadecadienoyl)-sn-glycero-3-phosphoethanolamine + H2O = 1-hexadecanoyl-sn-glycero-3-phosphoethanolamine + (9Z,12Z)-octadecadienoate + H(+)</text>
        <dbReference type="Rhea" id="RHEA:40815"/>
        <dbReference type="ChEBI" id="CHEBI:15377"/>
        <dbReference type="ChEBI" id="CHEBI:15378"/>
        <dbReference type="ChEBI" id="CHEBI:30245"/>
        <dbReference type="ChEBI" id="CHEBI:73004"/>
        <dbReference type="ChEBI" id="CHEBI:73008"/>
    </reaction>
    <physiologicalReaction direction="left-to-right" evidence="6">
        <dbReference type="Rhea" id="RHEA:40816"/>
    </physiologicalReaction>
</comment>
<reference evidence="14" key="3">
    <citation type="submission" date="2025-09" db="UniProtKB">
        <authorList>
            <consortium name="Ensembl"/>
        </authorList>
    </citation>
    <scope>IDENTIFICATION</scope>
</reference>
<dbReference type="GO" id="GO:0005509">
    <property type="term" value="F:calcium ion binding"/>
    <property type="evidence" value="ECO:0007669"/>
    <property type="project" value="InterPro"/>
</dbReference>
<evidence type="ECO:0000256" key="6">
    <source>
        <dbReference type="ARBA" id="ARBA00049039"/>
    </source>
</evidence>
<feature type="binding site" evidence="8">
    <location>
        <position position="184"/>
    </location>
    <ligand>
        <name>Ca(2+)</name>
        <dbReference type="ChEBI" id="CHEBI:29108"/>
    </ligand>
</feature>
<evidence type="ECO:0000256" key="12">
    <source>
        <dbReference type="SAM" id="MobiDB-lite"/>
    </source>
</evidence>
<reference evidence="14 15" key="1">
    <citation type="submission" date="2018-11" db="EMBL/GenBank/DDBJ databases">
        <title>Haplotype-resolved cattle genomes.</title>
        <authorList>
            <person name="Low W.Y."/>
            <person name="Tearle R."/>
            <person name="Bickhart D.M."/>
            <person name="Rosen B.D."/>
            <person name="Koren S."/>
            <person name="Rhie A."/>
            <person name="Hiendleder S."/>
            <person name="Phillippy A.M."/>
            <person name="Smith T.P.L."/>
            <person name="Williams J.L."/>
        </authorList>
    </citation>
    <scope>NUCLEOTIDE SEQUENCE [LARGE SCALE GENOMIC DNA]</scope>
</reference>
<comment type="catalytic activity">
    <reaction evidence="11">
        <text>a 1,2-diacyl-sn-glycero-3-phosphocholine + H2O = a 1-acyl-sn-glycero-3-phosphocholine + a fatty acid + H(+)</text>
        <dbReference type="Rhea" id="RHEA:15801"/>
        <dbReference type="ChEBI" id="CHEBI:15377"/>
        <dbReference type="ChEBI" id="CHEBI:15378"/>
        <dbReference type="ChEBI" id="CHEBI:28868"/>
        <dbReference type="ChEBI" id="CHEBI:57643"/>
        <dbReference type="ChEBI" id="CHEBI:58168"/>
        <dbReference type="EC" id="3.1.1.4"/>
    </reaction>
</comment>
<keyword evidence="8" id="KW-0479">Metal-binding</keyword>
<keyword evidence="8 11" id="KW-0106">Calcium</keyword>
<dbReference type="InterPro" id="IPR033113">
    <property type="entry name" value="PLA2_histidine"/>
</dbReference>
<dbReference type="EC" id="3.1.1.4" evidence="11"/>
<evidence type="ECO:0000256" key="8">
    <source>
        <dbReference type="PIRSR" id="PIRSR601211-2"/>
    </source>
</evidence>
<dbReference type="PANTHER" id="PTHR11716:SF8">
    <property type="entry name" value="GROUP IIF SECRETORY PHOSPHOLIPASE A2"/>
    <property type="match status" value="1"/>
</dbReference>
<evidence type="ECO:0000256" key="7">
    <source>
        <dbReference type="PIRSR" id="PIRSR601211-1"/>
    </source>
</evidence>
<comment type="cofactor">
    <cofactor evidence="8">
        <name>Ca(2+)</name>
        <dbReference type="ChEBI" id="CHEBI:29108"/>
    </cofactor>
    <text evidence="8">Binds 1 Ca(2+) ion per subunit.</text>
</comment>
<feature type="region of interest" description="Disordered" evidence="12">
    <location>
        <begin position="1"/>
        <end position="28"/>
    </location>
</feature>
<dbReference type="SUPFAM" id="SSF48619">
    <property type="entry name" value="Phospholipase A2, PLA2"/>
    <property type="match status" value="1"/>
</dbReference>
<feature type="disulfide bond" evidence="9">
    <location>
        <begin position="162"/>
        <end position="254"/>
    </location>
</feature>
<dbReference type="GO" id="GO:0016042">
    <property type="term" value="P:lipid catabolic process"/>
    <property type="evidence" value="ECO:0007669"/>
    <property type="project" value="InterPro"/>
</dbReference>
<dbReference type="AlphaFoldDB" id="A0A4W2DAT6"/>
<keyword evidence="3 11" id="KW-0964">Secreted</keyword>
<feature type="disulfide bond" evidence="9">
    <location>
        <begin position="164"/>
        <end position="180"/>
    </location>
</feature>
<evidence type="ECO:0000259" key="13">
    <source>
        <dbReference type="SMART" id="SM00085"/>
    </source>
</evidence>
<dbReference type="SMART" id="SM00085">
    <property type="entry name" value="PA2c"/>
    <property type="match status" value="1"/>
</dbReference>
<feature type="binding site" evidence="8">
    <location>
        <position position="163"/>
    </location>
    <ligand>
        <name>Ca(2+)</name>
        <dbReference type="ChEBI" id="CHEBI:29108"/>
    </ligand>
</feature>
<keyword evidence="15" id="KW-1185">Reference proteome</keyword>
<evidence type="ECO:0000256" key="9">
    <source>
        <dbReference type="PIRSR" id="PIRSR601211-3"/>
    </source>
</evidence>